<evidence type="ECO:0000256" key="11">
    <source>
        <dbReference type="ARBA" id="ARBA00023204"/>
    </source>
</evidence>
<feature type="binding site" evidence="16">
    <location>
        <begin position="23"/>
        <end position="30"/>
    </location>
    <ligand>
        <name>ATP</name>
        <dbReference type="ChEBI" id="CHEBI:30616"/>
    </ligand>
</feature>
<comment type="domain">
    <text evidence="15">The C-terminal domain has nuclease activity and interacts with RecD. It interacts with RecA, facilitating its loading onto ssDNA.</text>
</comment>
<dbReference type="Pfam" id="PF00580">
    <property type="entry name" value="UvrD-helicase"/>
    <property type="match status" value="1"/>
</dbReference>
<dbReference type="PROSITE" id="PS51217">
    <property type="entry name" value="UVRD_HELICASE_CTER"/>
    <property type="match status" value="1"/>
</dbReference>
<feature type="active site" description="For nuclease activity" evidence="15">
    <location>
        <position position="1133"/>
    </location>
</feature>
<evidence type="ECO:0000256" key="9">
    <source>
        <dbReference type="ARBA" id="ARBA00022842"/>
    </source>
</evidence>
<comment type="miscellaneous">
    <text evidence="15">In the RecBCD complex, RecB has a slow 3'-5' helicase, an exonuclease activity and loads RecA onto ssDNA, RecD has a fast 5'-3' helicase activity, while RecC stimulates the ATPase and processivity of the RecB helicase and contributes to recognition of the Chi site.</text>
</comment>
<dbReference type="InterPro" id="IPR004586">
    <property type="entry name" value="RecB"/>
</dbReference>
<evidence type="ECO:0000259" key="17">
    <source>
        <dbReference type="PROSITE" id="PS51198"/>
    </source>
</evidence>
<feature type="domain" description="UvrD-like helicase C-terminal" evidence="18">
    <location>
        <begin position="518"/>
        <end position="771"/>
    </location>
</feature>
<keyword evidence="20" id="KW-1185">Reference proteome</keyword>
<gene>
    <name evidence="15 19" type="primary">recB</name>
    <name evidence="19" type="ORF">OLW01_06575</name>
</gene>
<evidence type="ECO:0000259" key="18">
    <source>
        <dbReference type="PROSITE" id="PS51217"/>
    </source>
</evidence>
<dbReference type="Pfam" id="PF13361">
    <property type="entry name" value="UvrD_C"/>
    <property type="match status" value="1"/>
</dbReference>
<feature type="binding site" evidence="15">
    <location>
        <position position="1133"/>
    </location>
    <ligand>
        <name>Mg(2+)</name>
        <dbReference type="ChEBI" id="CHEBI:18420"/>
    </ligand>
</feature>
<dbReference type="Gene3D" id="3.40.50.300">
    <property type="entry name" value="P-loop containing nucleotide triphosphate hydrolases"/>
    <property type="match status" value="2"/>
</dbReference>
<feature type="region of interest" description="DNA-binding and helicase activity, interacts with RecC" evidence="15">
    <location>
        <begin position="1"/>
        <end position="887"/>
    </location>
</feature>
<dbReference type="PANTHER" id="PTHR11070">
    <property type="entry name" value="UVRD / RECB / PCRA DNA HELICASE FAMILY MEMBER"/>
    <property type="match status" value="1"/>
</dbReference>
<feature type="binding site" evidence="15">
    <location>
        <position position="1004"/>
    </location>
    <ligand>
        <name>Mg(2+)</name>
        <dbReference type="ChEBI" id="CHEBI:18420"/>
    </ligand>
</feature>
<feature type="region of interest" description="Nuclease activity, interacts with RecD and RecA" evidence="15">
    <location>
        <begin position="924"/>
        <end position="1250"/>
    </location>
</feature>
<feature type="binding site" evidence="15">
    <location>
        <position position="1120"/>
    </location>
    <ligand>
        <name>Mg(2+)</name>
        <dbReference type="ChEBI" id="CHEBI:18420"/>
    </ligand>
</feature>
<evidence type="ECO:0000256" key="10">
    <source>
        <dbReference type="ARBA" id="ARBA00023125"/>
    </source>
</evidence>
<dbReference type="PROSITE" id="PS51198">
    <property type="entry name" value="UVRD_HELICASE_ATP_BIND"/>
    <property type="match status" value="1"/>
</dbReference>
<proteinExistence type="inferred from homology"/>
<comment type="catalytic activity">
    <reaction evidence="15">
        <text>Exonucleolytic cleavage (in the presence of ATP) in either 5'- to 3'- or 3'- to 5'-direction to yield 5'-phosphooligonucleotides.</text>
        <dbReference type="EC" id="3.1.11.5"/>
    </reaction>
</comment>
<dbReference type="RefSeq" id="WP_268075956.1">
    <property type="nucleotide sequence ID" value="NZ_CP109965.1"/>
</dbReference>
<keyword evidence="9 15" id="KW-0460">Magnesium</keyword>
<dbReference type="Gene3D" id="1.10.486.10">
    <property type="entry name" value="PCRA, domain 4"/>
    <property type="match status" value="1"/>
</dbReference>
<evidence type="ECO:0000256" key="1">
    <source>
        <dbReference type="ARBA" id="ARBA00022722"/>
    </source>
</evidence>
<dbReference type="InterPro" id="IPR014016">
    <property type="entry name" value="UvrD-like_ATP-bd"/>
</dbReference>
<reference evidence="19" key="1">
    <citation type="submission" date="2022-10" db="EMBL/GenBank/DDBJ databases">
        <title>Catenovulum adriacola sp. nov. isolated in the Harbour of Susak.</title>
        <authorList>
            <person name="Schoch T."/>
            <person name="Reich S.J."/>
            <person name="Stoeferle S."/>
            <person name="Flaiz M."/>
            <person name="Kazda M."/>
            <person name="Riedel C.U."/>
            <person name="Duerre P."/>
        </authorList>
    </citation>
    <scope>NUCLEOTIDE SEQUENCE</scope>
    <source>
        <strain evidence="19">TS8</strain>
    </source>
</reference>
<dbReference type="Gene3D" id="3.90.320.10">
    <property type="match status" value="1"/>
</dbReference>
<evidence type="ECO:0000256" key="6">
    <source>
        <dbReference type="ARBA" id="ARBA00022806"/>
    </source>
</evidence>
<comment type="catalytic activity">
    <reaction evidence="13 15">
        <text>Couples ATP hydrolysis with the unwinding of duplex DNA by translocating in the 3'-5' direction.</text>
        <dbReference type="EC" id="5.6.2.4"/>
    </reaction>
</comment>
<dbReference type="PANTHER" id="PTHR11070:SF23">
    <property type="entry name" value="RECBCD ENZYME SUBUNIT RECB"/>
    <property type="match status" value="1"/>
</dbReference>
<dbReference type="HAMAP" id="MF_01485">
    <property type="entry name" value="RecB"/>
    <property type="match status" value="1"/>
</dbReference>
<keyword evidence="7 15" id="KW-0269">Exonuclease</keyword>
<dbReference type="InterPro" id="IPR038726">
    <property type="entry name" value="PDDEXK_AddAB-type"/>
</dbReference>
<comment type="subunit">
    <text evidence="15">Heterotrimer of RecB, RecC and RecD. All subunits contribute to DNA-binding. Interacts with RecA.</text>
</comment>
<keyword evidence="11 15" id="KW-0234">DNA repair</keyword>
<comment type="domain">
    <text evidence="15">The N-terminal DNA-binding domain is a ssDNA-dependent ATPase and has ATP-dependent 3'-5' helicase function. This domain interacts with RecC.</text>
</comment>
<dbReference type="InterPro" id="IPR000212">
    <property type="entry name" value="DNA_helicase_UvrD/REP"/>
</dbReference>
<evidence type="ECO:0000313" key="20">
    <source>
        <dbReference type="Proteomes" id="UP001163726"/>
    </source>
</evidence>
<dbReference type="EC" id="3.1.11.5" evidence="15"/>
<dbReference type="EMBL" id="CP109965">
    <property type="protein sequence ID" value="WAJ71456.1"/>
    <property type="molecule type" value="Genomic_DNA"/>
</dbReference>
<evidence type="ECO:0000256" key="2">
    <source>
        <dbReference type="ARBA" id="ARBA00022723"/>
    </source>
</evidence>
<evidence type="ECO:0000256" key="5">
    <source>
        <dbReference type="ARBA" id="ARBA00022801"/>
    </source>
</evidence>
<keyword evidence="10 15" id="KW-0238">DNA-binding</keyword>
<keyword evidence="3 15" id="KW-0547">Nucleotide-binding</keyword>
<dbReference type="NCBIfam" id="TIGR00609">
    <property type="entry name" value="recB"/>
    <property type="match status" value="1"/>
</dbReference>
<evidence type="ECO:0000313" key="19">
    <source>
        <dbReference type="EMBL" id="WAJ71456.1"/>
    </source>
</evidence>
<evidence type="ECO:0000256" key="13">
    <source>
        <dbReference type="ARBA" id="ARBA00034617"/>
    </source>
</evidence>
<keyword evidence="4 15" id="KW-0227">DNA damage</keyword>
<evidence type="ECO:0000256" key="4">
    <source>
        <dbReference type="ARBA" id="ARBA00022763"/>
    </source>
</evidence>
<evidence type="ECO:0000256" key="12">
    <source>
        <dbReference type="ARBA" id="ARBA00023235"/>
    </source>
</evidence>
<evidence type="ECO:0000256" key="14">
    <source>
        <dbReference type="ARBA" id="ARBA00048988"/>
    </source>
</evidence>
<dbReference type="InterPro" id="IPR011335">
    <property type="entry name" value="Restrct_endonuc-II-like"/>
</dbReference>
<organism evidence="19 20">
    <name type="scientific">Catenovulum adriaticum</name>
    <dbReference type="NCBI Taxonomy" id="2984846"/>
    <lineage>
        <taxon>Bacteria</taxon>
        <taxon>Pseudomonadati</taxon>
        <taxon>Pseudomonadota</taxon>
        <taxon>Gammaproteobacteria</taxon>
        <taxon>Alteromonadales</taxon>
        <taxon>Alteromonadaceae</taxon>
        <taxon>Catenovulum</taxon>
    </lineage>
</organism>
<name>A0ABY7AT41_9ALTE</name>
<dbReference type="CDD" id="cd22352">
    <property type="entry name" value="RecB_C-like"/>
    <property type="match status" value="1"/>
</dbReference>
<keyword evidence="5 15" id="KW-0378">Hydrolase</keyword>
<keyword evidence="6 15" id="KW-0347">Helicase</keyword>
<sequence length="1250" mass="142587">MSQTPAILAPSELPLQGRHLIEASAGTGKTFNITRLYLRFLIEKQLSVQQILVMTFTKAATQELKARIDKELRNALNNWGNLGQSDPFFASMEQKYPADRVKPILKLALLDLDEAAIFTIHGFCNRVLSQQAFASGIDFDTKMEADTSELLLTAAQDWLRKINQNEAEFALLQQNNWHTPEQFLKHFSNAIRQNEVLTAVDESKVAQGQQLALSTYAHACYVQKQAIKKDLCAEQDAVFEALVTHHKDKDLRLDEWFQLLNWLDSDSSELAPKAAGDFINGNRYRGNAFLKSLFEPFKQLREQVKKDISKLESKVQQQRESVPICQLVLQGIYQIKQAFIVAKQQNSLMDFDDLIVQLSELLQAEKQVANNPNETTHIAESASCANKAQLKPLTCALNTLFPVALVDEFQDTDAAQYQILDCLYPKSDIQHCLMMIGDPKQAIYGFRGGDIFTYLKARDAADFKWVMDTNWRSMAGVVTGYNRLFWGGPLNQNAQSVFGYGIDYENIHSTPKAAANKRPLTDENQSFGAINYVYLDSVAKPTGSKGNATKEDYCQSLSTWCANEIIRLLTQAKLGDALIKQQDIAVLVKTGREAEFIKQALANAGLSAVYLSDRANLFLSEQAKEIEYVLTALLEVENESLLIRALSTRLFGFNAEQLAKFQHAEYQDEWEAALNTAIELKQLWQYKGVMAMLMHLIHHYYQPLSHQHERELTNMIHLAELLQQATRQYKHPQQLVKWYRQQREYGHNEAEQRLESEANLIRIITQHSSKGLEYPVVFIPFASIYSDPSKIGSQTKQFFTYYDESLKKSVHQIGADQSVIAKVTEQGIAESIRLLYVAVTRAEHRCYLGIAPFEQSEYSALAKTLQLKNAQAWPDYLKALVETSHHSSQLIELSPEFETLQYTANDVPDENIQAQIFNTKINDNWSLYSFSKITRNAHASVSIKDYERQDEAAHLLAADTQATPNLPINDELNLTEQSTLNPDISPDAFRFTLAKGASTGNLLHDILEYTDFSEPDWQSSITEPVSRFGQLDDEQQNELIAWLNSVLHTQLPVIEPETQRFCLADLRREQTLREAEFYFPLSQSQTGLLMKVLKQHRKQNQAIYLPTASELDGMMHGFIDLIFEFNGRYYVADYKSTHLGYQVEDYNPEALTLNNQQHFYDLQYLIYCLALHRYLTKRLDDYQPELHFGGVYYLYLRGMAQSNNQPYGVYHSAISCELLTELEQVFSNDYLKNEQPQIAQLQDTRSGEAE</sequence>
<comment type="function">
    <text evidence="15">A helicase/nuclease that prepares dsDNA breaks (DSB) for recombinational DNA repair. Binds to DSBs and unwinds DNA via a highly rapid and processive ATP-dependent bidirectional helicase activity. Unwinds dsDNA until it encounters a Chi (crossover hotspot instigator) sequence from the 3' direction. Cuts ssDNA a few nucleotides 3' to the Chi site. The properties and activities of the enzyme are changed at Chi. The Chi-altered holoenzyme produces a long 3'-ssDNA overhang and facilitates RecA-binding to the ssDNA for homologous DNA recombination and repair. Holoenzyme degrades any linearized DNA that is unable to undergo homologous recombination. In the holoenzyme this subunit contributes ATPase, 3'-5' helicase, exonuclease activity and loads RecA onto ssDNA.</text>
</comment>
<dbReference type="InterPro" id="IPR014017">
    <property type="entry name" value="DNA_helicase_UvrD-like_C"/>
</dbReference>
<evidence type="ECO:0000256" key="3">
    <source>
        <dbReference type="ARBA" id="ARBA00022741"/>
    </source>
</evidence>
<feature type="domain" description="UvrD-like helicase ATP-binding" evidence="17">
    <location>
        <begin position="2"/>
        <end position="474"/>
    </location>
</feature>
<dbReference type="InterPro" id="IPR011604">
    <property type="entry name" value="PDDEXK-like_dom_sf"/>
</dbReference>
<dbReference type="EC" id="5.6.2.4" evidence="15"/>
<keyword evidence="12 15" id="KW-0413">Isomerase</keyword>
<dbReference type="SUPFAM" id="SSF52540">
    <property type="entry name" value="P-loop containing nucleoside triphosphate hydrolases"/>
    <property type="match status" value="1"/>
</dbReference>
<comment type="similarity">
    <text evidence="15">Belongs to the helicase family. UvrD subfamily.</text>
</comment>
<evidence type="ECO:0000256" key="7">
    <source>
        <dbReference type="ARBA" id="ARBA00022839"/>
    </source>
</evidence>
<dbReference type="GO" id="GO:0008854">
    <property type="term" value="F:exodeoxyribonuclease V activity"/>
    <property type="evidence" value="ECO:0007669"/>
    <property type="project" value="UniProtKB-EC"/>
</dbReference>
<protein>
    <recommendedName>
        <fullName evidence="15">RecBCD enzyme subunit RecB</fullName>
        <ecNumber evidence="15">3.1.11.5</ecNumber>
        <ecNumber evidence="15">5.6.2.4</ecNumber>
    </recommendedName>
    <alternativeName>
        <fullName evidence="15">DNA 3'-5' helicase subunit RecB</fullName>
    </alternativeName>
    <alternativeName>
        <fullName evidence="15">Exonuclease V subunit RecB</fullName>
        <shortName evidence="15">ExoV subunit RecB</shortName>
    </alternativeName>
    <alternativeName>
        <fullName evidence="15">Helicase/nuclease RecBCD subunit RecB</fullName>
    </alternativeName>
</protein>
<dbReference type="SUPFAM" id="SSF52980">
    <property type="entry name" value="Restriction endonuclease-like"/>
    <property type="match status" value="1"/>
</dbReference>
<evidence type="ECO:0000256" key="8">
    <source>
        <dbReference type="ARBA" id="ARBA00022840"/>
    </source>
</evidence>
<dbReference type="InterPro" id="IPR027417">
    <property type="entry name" value="P-loop_NTPase"/>
</dbReference>
<dbReference type="Pfam" id="PF12705">
    <property type="entry name" value="PDDEXK_1"/>
    <property type="match status" value="1"/>
</dbReference>
<keyword evidence="2 15" id="KW-0479">Metal-binding</keyword>
<comment type="catalytic activity">
    <reaction evidence="14 15">
        <text>ATP + H2O = ADP + phosphate + H(+)</text>
        <dbReference type="Rhea" id="RHEA:13065"/>
        <dbReference type="ChEBI" id="CHEBI:15377"/>
        <dbReference type="ChEBI" id="CHEBI:15378"/>
        <dbReference type="ChEBI" id="CHEBI:30616"/>
        <dbReference type="ChEBI" id="CHEBI:43474"/>
        <dbReference type="ChEBI" id="CHEBI:456216"/>
        <dbReference type="EC" id="5.6.2.4"/>
    </reaction>
</comment>
<evidence type="ECO:0000256" key="15">
    <source>
        <dbReference type="HAMAP-Rule" id="MF_01485"/>
    </source>
</evidence>
<evidence type="ECO:0000256" key="16">
    <source>
        <dbReference type="PROSITE-ProRule" id="PRU00560"/>
    </source>
</evidence>
<dbReference type="Proteomes" id="UP001163726">
    <property type="component" value="Chromosome"/>
</dbReference>
<keyword evidence="1 15" id="KW-0540">Nuclease</keyword>
<comment type="cofactor">
    <cofactor evidence="15">
        <name>Mg(2+)</name>
        <dbReference type="ChEBI" id="CHEBI:18420"/>
    </cofactor>
    <text evidence="15">Binds 1 Mg(2+) ion per subunit.</text>
</comment>
<accession>A0ABY7AT41</accession>
<dbReference type="Gene3D" id="1.10.3170.10">
    <property type="entry name" value="Recbcd, chain B, domain 2"/>
    <property type="match status" value="1"/>
</dbReference>
<keyword evidence="8 15" id="KW-0067">ATP-binding</keyword>